<evidence type="ECO:0000313" key="1">
    <source>
        <dbReference type="EMBL" id="MPL86563.1"/>
    </source>
</evidence>
<dbReference type="EMBL" id="VSSQ01000223">
    <property type="protein sequence ID" value="MPL86563.1"/>
    <property type="molecule type" value="Genomic_DNA"/>
</dbReference>
<proteinExistence type="predicted"/>
<dbReference type="InterPro" id="IPR006597">
    <property type="entry name" value="Sel1-like"/>
</dbReference>
<dbReference type="InterPro" id="IPR050767">
    <property type="entry name" value="Sel1_AlgK"/>
</dbReference>
<name>A0A644V6Y8_9ZZZZ</name>
<dbReference type="SMART" id="SM00671">
    <property type="entry name" value="SEL1"/>
    <property type="match status" value="3"/>
</dbReference>
<organism evidence="1">
    <name type="scientific">bioreactor metagenome</name>
    <dbReference type="NCBI Taxonomy" id="1076179"/>
    <lineage>
        <taxon>unclassified sequences</taxon>
        <taxon>metagenomes</taxon>
        <taxon>ecological metagenomes</taxon>
    </lineage>
</organism>
<dbReference type="SUPFAM" id="SSF81901">
    <property type="entry name" value="HCP-like"/>
    <property type="match status" value="1"/>
</dbReference>
<dbReference type="InterPro" id="IPR011990">
    <property type="entry name" value="TPR-like_helical_dom_sf"/>
</dbReference>
<sequence length="402" mass="45333">MSKILRILVVFLFINVVVFQQVKFAQASFPSSLQKYDANRPGGLAVDLGWYEFKIPEEINSGHKLSPKELEDIMKFANEGDAKSQFQLGTIYYTGSQITQDYRAAFTWYELAAKQNHPLALNALGELYARGLGTKPDYAKALSCFQAAAKKNVVTALFNLGYIYSTGSYGQKINRDEGIYYYLQSANLGYIPAMLAIGGLKRKSGDMLEAYKWLYLAEKYSDVKIADKEGMLACATSLTKGQKGEAEKWAETWKPKLFAHLGESKKLNGVWTYSFMPYRSQVYKFTIELKEENGKILGHYKVLIERFLKDNTVLAAPNILQTKNKMYGLTGKRSKDGNVVLNWYDYNYPCVKGTAIVKTGAGQTLLWTTTVSNDYKRMVLPQVQKVVTMVKTDSELVVDCQL</sequence>
<dbReference type="PANTHER" id="PTHR11102:SF160">
    <property type="entry name" value="ERAD-ASSOCIATED E3 UBIQUITIN-PROTEIN LIGASE COMPONENT HRD3"/>
    <property type="match status" value="1"/>
</dbReference>
<dbReference type="PANTHER" id="PTHR11102">
    <property type="entry name" value="SEL-1-LIKE PROTEIN"/>
    <property type="match status" value="1"/>
</dbReference>
<dbReference type="Gene3D" id="1.25.40.10">
    <property type="entry name" value="Tetratricopeptide repeat domain"/>
    <property type="match status" value="1"/>
</dbReference>
<accession>A0A644V6Y8</accession>
<evidence type="ECO:0008006" key="2">
    <source>
        <dbReference type="Google" id="ProtNLM"/>
    </source>
</evidence>
<reference evidence="1" key="1">
    <citation type="submission" date="2019-08" db="EMBL/GenBank/DDBJ databases">
        <authorList>
            <person name="Kucharzyk K."/>
            <person name="Murdoch R.W."/>
            <person name="Higgins S."/>
            <person name="Loffler F."/>
        </authorList>
    </citation>
    <scope>NUCLEOTIDE SEQUENCE</scope>
</reference>
<dbReference type="AlphaFoldDB" id="A0A644V6Y8"/>
<dbReference type="Pfam" id="PF08238">
    <property type="entry name" value="Sel1"/>
    <property type="match status" value="3"/>
</dbReference>
<gene>
    <name evidence="1" type="ORF">SDC9_32545</name>
</gene>
<comment type="caution">
    <text evidence="1">The sequence shown here is derived from an EMBL/GenBank/DDBJ whole genome shotgun (WGS) entry which is preliminary data.</text>
</comment>
<protein>
    <recommendedName>
        <fullName evidence="2">Secretory immunoglobulin A-binding protein EsiB</fullName>
    </recommendedName>
</protein>